<feature type="region of interest" description="Disordered" evidence="1">
    <location>
        <begin position="42"/>
        <end position="92"/>
    </location>
</feature>
<proteinExistence type="predicted"/>
<reference evidence="2 3" key="1">
    <citation type="submission" date="2023-10" db="EMBL/GenBank/DDBJ databases">
        <title>Genomes of two closely related lineages of the louse Polyplax serrata with different host specificities.</title>
        <authorList>
            <person name="Martinu J."/>
            <person name="Tarabai H."/>
            <person name="Stefka J."/>
            <person name="Hypsa V."/>
        </authorList>
    </citation>
    <scope>NUCLEOTIDE SEQUENCE [LARGE SCALE GENOMIC DNA]</scope>
    <source>
        <strain evidence="2">HR10_N</strain>
    </source>
</reference>
<gene>
    <name evidence="2" type="ORF">RUM43_009926</name>
</gene>
<sequence>MYESKCSQNRSKVNVRVPHFKRTKTPAKRSIKFYQKMYKKKIDEREEPEKLNNHKPLRKRGSNEEEEEEKTTATAAAAAKEEEEEDGVNEIG</sequence>
<dbReference type="AlphaFoldDB" id="A0AAN8S001"/>
<evidence type="ECO:0000313" key="3">
    <source>
        <dbReference type="Proteomes" id="UP001372834"/>
    </source>
</evidence>
<evidence type="ECO:0000313" key="2">
    <source>
        <dbReference type="EMBL" id="KAK6636267.1"/>
    </source>
</evidence>
<accession>A0AAN8S001</accession>
<organism evidence="2 3">
    <name type="scientific">Polyplax serrata</name>
    <name type="common">Common mouse louse</name>
    <dbReference type="NCBI Taxonomy" id="468196"/>
    <lineage>
        <taxon>Eukaryota</taxon>
        <taxon>Metazoa</taxon>
        <taxon>Ecdysozoa</taxon>
        <taxon>Arthropoda</taxon>
        <taxon>Hexapoda</taxon>
        <taxon>Insecta</taxon>
        <taxon>Pterygota</taxon>
        <taxon>Neoptera</taxon>
        <taxon>Paraneoptera</taxon>
        <taxon>Psocodea</taxon>
        <taxon>Troctomorpha</taxon>
        <taxon>Phthiraptera</taxon>
        <taxon>Anoplura</taxon>
        <taxon>Polyplacidae</taxon>
        <taxon>Polyplax</taxon>
    </lineage>
</organism>
<feature type="compositionally biased region" description="Acidic residues" evidence="1">
    <location>
        <begin position="81"/>
        <end position="92"/>
    </location>
</feature>
<feature type="compositionally biased region" description="Basic and acidic residues" evidence="1">
    <location>
        <begin position="42"/>
        <end position="52"/>
    </location>
</feature>
<evidence type="ECO:0000256" key="1">
    <source>
        <dbReference type="SAM" id="MobiDB-lite"/>
    </source>
</evidence>
<name>A0AAN8S001_POLSC</name>
<dbReference type="EMBL" id="JAWJWE010000004">
    <property type="protein sequence ID" value="KAK6636267.1"/>
    <property type="molecule type" value="Genomic_DNA"/>
</dbReference>
<comment type="caution">
    <text evidence="2">The sequence shown here is derived from an EMBL/GenBank/DDBJ whole genome shotgun (WGS) entry which is preliminary data.</text>
</comment>
<dbReference type="Proteomes" id="UP001372834">
    <property type="component" value="Unassembled WGS sequence"/>
</dbReference>
<protein>
    <submittedName>
        <fullName evidence="2">Uncharacterized protein</fullName>
    </submittedName>
</protein>